<evidence type="ECO:0000313" key="2">
    <source>
        <dbReference type="Proteomes" id="UP001595690"/>
    </source>
</evidence>
<dbReference type="EMBL" id="JBHRZI010000015">
    <property type="protein sequence ID" value="MFC3893744.1"/>
    <property type="molecule type" value="Genomic_DNA"/>
</dbReference>
<proteinExistence type="predicted"/>
<reference evidence="2" key="1">
    <citation type="journal article" date="2019" name="Int. J. Syst. Evol. Microbiol.">
        <title>The Global Catalogue of Microorganisms (GCM) 10K type strain sequencing project: providing services to taxonomists for standard genome sequencing and annotation.</title>
        <authorList>
            <consortium name="The Broad Institute Genomics Platform"/>
            <consortium name="The Broad Institute Genome Sequencing Center for Infectious Disease"/>
            <person name="Wu L."/>
            <person name="Ma J."/>
        </authorList>
    </citation>
    <scope>NUCLEOTIDE SEQUENCE [LARGE SCALE GENOMIC DNA]</scope>
    <source>
        <strain evidence="2">CGMCC 4.7405</strain>
    </source>
</reference>
<dbReference type="Proteomes" id="UP001595690">
    <property type="component" value="Unassembled WGS sequence"/>
</dbReference>
<keyword evidence="2" id="KW-1185">Reference proteome</keyword>
<comment type="caution">
    <text evidence="1">The sequence shown here is derived from an EMBL/GenBank/DDBJ whole genome shotgun (WGS) entry which is preliminary data.</text>
</comment>
<sequence>MRRWWPLLVPVVVAALGWFLLGGTETLAGTATGIKPVKLDRWESAQIGDCVWLDEAGTLFRVDCRTGYAGQRVVFHNDPLTACRDADAYVWLQQDDHSPRLCMVLNANTGDCFSGVLNRTSYMGQAVKVECATATAEMKVLMAGTYDYTARCPEETTFAHRYPYPPILLCIKTY</sequence>
<accession>A0ABV8BWE7</accession>
<dbReference type="RefSeq" id="WP_382374500.1">
    <property type="nucleotide sequence ID" value="NZ_JBHRZI010000015.1"/>
</dbReference>
<protein>
    <recommendedName>
        <fullName evidence="3">Ricin-type beta-trefoil lectin domain-containing protein</fullName>
    </recommendedName>
</protein>
<gene>
    <name evidence="1" type="ORF">ACFOWZ_19900</name>
</gene>
<name>A0ABV8BWE7_9PSEU</name>
<organism evidence="1 2">
    <name type="scientific">Lentzea rhizosphaerae</name>
    <dbReference type="NCBI Taxonomy" id="2041025"/>
    <lineage>
        <taxon>Bacteria</taxon>
        <taxon>Bacillati</taxon>
        <taxon>Actinomycetota</taxon>
        <taxon>Actinomycetes</taxon>
        <taxon>Pseudonocardiales</taxon>
        <taxon>Pseudonocardiaceae</taxon>
        <taxon>Lentzea</taxon>
    </lineage>
</organism>
<evidence type="ECO:0008006" key="3">
    <source>
        <dbReference type="Google" id="ProtNLM"/>
    </source>
</evidence>
<evidence type="ECO:0000313" key="1">
    <source>
        <dbReference type="EMBL" id="MFC3893744.1"/>
    </source>
</evidence>